<reference evidence="1" key="2">
    <citation type="submission" date="2025-08" db="UniProtKB">
        <authorList>
            <consortium name="Ensembl"/>
        </authorList>
    </citation>
    <scope>IDENTIFICATION</scope>
</reference>
<protein>
    <submittedName>
        <fullName evidence="1">Uncharacterized protein</fullName>
    </submittedName>
</protein>
<dbReference type="Proteomes" id="UP000018468">
    <property type="component" value="Unassembled WGS sequence"/>
</dbReference>
<dbReference type="SUPFAM" id="SSF117281">
    <property type="entry name" value="Kelch motif"/>
    <property type="match status" value="1"/>
</dbReference>
<dbReference type="Bgee" id="ENSLOCG00000011167">
    <property type="expression patterns" value="Expressed in camera-type eye and 12 other cell types or tissues"/>
</dbReference>
<evidence type="ECO:0000313" key="1">
    <source>
        <dbReference type="Ensembl" id="ENSLOCP00000013716.1"/>
    </source>
</evidence>
<dbReference type="HOGENOM" id="CLU_2454105_0_0_1"/>
<dbReference type="InParanoid" id="W5MZA7"/>
<reference evidence="1" key="3">
    <citation type="submission" date="2025-09" db="UniProtKB">
        <authorList>
            <consortium name="Ensembl"/>
        </authorList>
    </citation>
    <scope>IDENTIFICATION</scope>
</reference>
<dbReference type="Gene3D" id="2.120.10.80">
    <property type="entry name" value="Kelch-type beta propeller"/>
    <property type="match status" value="1"/>
</dbReference>
<dbReference type="AlphaFoldDB" id="W5MZA7"/>
<dbReference type="Ensembl" id="ENSLOCT00000013745.1">
    <property type="protein sequence ID" value="ENSLOCP00000013716.1"/>
    <property type="gene ID" value="ENSLOCG00000011167.1"/>
</dbReference>
<accession>W5MZA7</accession>
<dbReference type="STRING" id="7918.ENSLOCP00000013716"/>
<dbReference type="Pfam" id="PF07646">
    <property type="entry name" value="Kelch_2"/>
    <property type="match status" value="1"/>
</dbReference>
<organism evidence="1 2">
    <name type="scientific">Lepisosteus oculatus</name>
    <name type="common">Spotted gar</name>
    <dbReference type="NCBI Taxonomy" id="7918"/>
    <lineage>
        <taxon>Eukaryota</taxon>
        <taxon>Metazoa</taxon>
        <taxon>Chordata</taxon>
        <taxon>Craniata</taxon>
        <taxon>Vertebrata</taxon>
        <taxon>Euteleostomi</taxon>
        <taxon>Actinopterygii</taxon>
        <taxon>Neopterygii</taxon>
        <taxon>Holostei</taxon>
        <taxon>Semionotiformes</taxon>
        <taxon>Lepisosteidae</taxon>
        <taxon>Lepisosteus</taxon>
    </lineage>
</organism>
<dbReference type="InterPro" id="IPR015915">
    <property type="entry name" value="Kelch-typ_b-propeller"/>
</dbReference>
<keyword evidence="2" id="KW-1185">Reference proteome</keyword>
<name>W5MZA7_LEPOC</name>
<reference evidence="2" key="1">
    <citation type="submission" date="2011-12" db="EMBL/GenBank/DDBJ databases">
        <title>The Draft Genome of Lepisosteus oculatus.</title>
        <authorList>
            <consortium name="The Broad Institute Genome Assembly &amp; Analysis Group"/>
            <consortium name="Computational R&amp;D Group"/>
            <consortium name="and Sequencing Platform"/>
            <person name="Di Palma F."/>
            <person name="Alfoldi J."/>
            <person name="Johnson J."/>
            <person name="Berlin A."/>
            <person name="Gnerre S."/>
            <person name="Jaffe D."/>
            <person name="MacCallum I."/>
            <person name="Young S."/>
            <person name="Walker B.J."/>
            <person name="Lander E.S."/>
            <person name="Lindblad-Toh K."/>
        </authorList>
    </citation>
    <scope>NUCLEOTIDE SEQUENCE [LARGE SCALE GENOMIC DNA]</scope>
</reference>
<proteinExistence type="predicted"/>
<evidence type="ECO:0000313" key="2">
    <source>
        <dbReference type="Proteomes" id="UP000018468"/>
    </source>
</evidence>
<dbReference type="InterPro" id="IPR011498">
    <property type="entry name" value="Kelch_2"/>
</dbReference>
<sequence length="89" mass="9690">MCGQGFVGRSCELGLHDNDGAGRWYEVSQGDPDLPPRTAASGVYLGATGALYLFGGFDLNSALGDLVCYNFTTNLWAQRTQPYQPVRQR</sequence>